<accession>A0A941HZG7</accession>
<evidence type="ECO:0000259" key="2">
    <source>
        <dbReference type="Pfam" id="PF08241"/>
    </source>
</evidence>
<dbReference type="EMBL" id="JAGSNF010000006">
    <property type="protein sequence ID" value="MBR7742895.1"/>
    <property type="molecule type" value="Genomic_DNA"/>
</dbReference>
<proteinExistence type="predicted"/>
<dbReference type="AlphaFoldDB" id="A0A941HZG7"/>
<organism evidence="3 4">
    <name type="scientific">Phycicoccus avicenniae</name>
    <dbReference type="NCBI Taxonomy" id="2828860"/>
    <lineage>
        <taxon>Bacteria</taxon>
        <taxon>Bacillati</taxon>
        <taxon>Actinomycetota</taxon>
        <taxon>Actinomycetes</taxon>
        <taxon>Micrococcales</taxon>
        <taxon>Intrasporangiaceae</taxon>
        <taxon>Phycicoccus</taxon>
    </lineage>
</organism>
<keyword evidence="1" id="KW-0808">Transferase</keyword>
<dbReference type="InterPro" id="IPR029063">
    <property type="entry name" value="SAM-dependent_MTases_sf"/>
</dbReference>
<sequence length="243" mass="26486">MTSTPGHGGSASIATPDYWWYVARSDLLEATLRDGVDGSALALDMGSADGPSAGWFRTSTLRTVSLDIDPRGLGSDGVCGSALALPFPDATFDAVAAFDVVEHCDPEDVALAEVHRVLRPGGRFVMSVPAYTWAWSDFDVANGHHRRYTRPRAVRALRDAGFVVDRATYAFASVFPMFAAERLLRRARGARHDSAVDIVEVPKVPRPVNAALRELARADRWVLRRRDLPFGSSVFVAAHRPPD</sequence>
<dbReference type="GO" id="GO:0032259">
    <property type="term" value="P:methylation"/>
    <property type="evidence" value="ECO:0007669"/>
    <property type="project" value="UniProtKB-KW"/>
</dbReference>
<dbReference type="PANTHER" id="PTHR44068:SF11">
    <property type="entry name" value="GERANYL DIPHOSPHATE 2-C-METHYLTRANSFERASE"/>
    <property type="match status" value="1"/>
</dbReference>
<keyword evidence="4" id="KW-1185">Reference proteome</keyword>
<dbReference type="SUPFAM" id="SSF53335">
    <property type="entry name" value="S-adenosyl-L-methionine-dependent methyltransferases"/>
    <property type="match status" value="1"/>
</dbReference>
<dbReference type="Pfam" id="PF08241">
    <property type="entry name" value="Methyltransf_11"/>
    <property type="match status" value="1"/>
</dbReference>
<dbReference type="InterPro" id="IPR050447">
    <property type="entry name" value="Erg6_SMT_methyltransf"/>
</dbReference>
<name>A0A941HZG7_9MICO</name>
<reference evidence="3" key="1">
    <citation type="submission" date="2021-04" db="EMBL/GenBank/DDBJ databases">
        <title>Phycicoccus avicenniae sp. nov., a novel endophytic actinomycetes isolated from branch of Avicennia mariana.</title>
        <authorList>
            <person name="Tuo L."/>
        </authorList>
    </citation>
    <scope>NUCLEOTIDE SEQUENCE</scope>
    <source>
        <strain evidence="3">BSK3Z-2</strain>
    </source>
</reference>
<evidence type="ECO:0000313" key="4">
    <source>
        <dbReference type="Proteomes" id="UP000677016"/>
    </source>
</evidence>
<dbReference type="InterPro" id="IPR013216">
    <property type="entry name" value="Methyltransf_11"/>
</dbReference>
<evidence type="ECO:0000313" key="3">
    <source>
        <dbReference type="EMBL" id="MBR7742895.1"/>
    </source>
</evidence>
<gene>
    <name evidence="3" type="ORF">KC207_06270</name>
</gene>
<dbReference type="CDD" id="cd02440">
    <property type="entry name" value="AdoMet_MTases"/>
    <property type="match status" value="1"/>
</dbReference>
<feature type="domain" description="Methyltransferase type 11" evidence="2">
    <location>
        <begin position="43"/>
        <end position="126"/>
    </location>
</feature>
<dbReference type="Gene3D" id="3.40.50.150">
    <property type="entry name" value="Vaccinia Virus protein VP39"/>
    <property type="match status" value="1"/>
</dbReference>
<dbReference type="RefSeq" id="WP_211602058.1">
    <property type="nucleotide sequence ID" value="NZ_JAGSNF010000006.1"/>
</dbReference>
<keyword evidence="3" id="KW-0489">Methyltransferase</keyword>
<dbReference type="PANTHER" id="PTHR44068">
    <property type="entry name" value="ZGC:194242"/>
    <property type="match status" value="1"/>
</dbReference>
<dbReference type="GO" id="GO:0008757">
    <property type="term" value="F:S-adenosylmethionine-dependent methyltransferase activity"/>
    <property type="evidence" value="ECO:0007669"/>
    <property type="project" value="InterPro"/>
</dbReference>
<evidence type="ECO:0000256" key="1">
    <source>
        <dbReference type="ARBA" id="ARBA00022679"/>
    </source>
</evidence>
<comment type="caution">
    <text evidence="3">The sequence shown here is derived from an EMBL/GenBank/DDBJ whole genome shotgun (WGS) entry which is preliminary data.</text>
</comment>
<dbReference type="Proteomes" id="UP000677016">
    <property type="component" value="Unassembled WGS sequence"/>
</dbReference>
<protein>
    <submittedName>
        <fullName evidence="3">Class I SAM-dependent methyltransferase</fullName>
    </submittedName>
</protein>